<protein>
    <recommendedName>
        <fullName evidence="1">DUF5753 domain-containing protein</fullName>
    </recommendedName>
</protein>
<reference evidence="2 3" key="1">
    <citation type="submission" date="2016-10" db="EMBL/GenBank/DDBJ databases">
        <authorList>
            <person name="de Groot N.N."/>
        </authorList>
    </citation>
    <scope>NUCLEOTIDE SEQUENCE [LARGE SCALE GENOMIC DNA]</scope>
    <source>
        <strain evidence="2 3">DSM 43067</strain>
    </source>
</reference>
<gene>
    <name evidence="2" type="ORF">SAMN04489713_11136</name>
</gene>
<feature type="domain" description="DUF5753" evidence="1">
    <location>
        <begin position="16"/>
        <end position="180"/>
    </location>
</feature>
<dbReference type="InParanoid" id="A0A1I5LUT1"/>
<dbReference type="AlphaFoldDB" id="A0A1I5LUT1"/>
<proteinExistence type="predicted"/>
<sequence length="188" mass="20932">MGLAKVQQAAIPLYERTRRFRIFEPGLVPGLFQTPEYAAALITTIISFSRIPDDLAEAVAARMERQHVLRDGRRTFAVVIEEQVLRSRFGDADVMAGQLGRLLTEMSSPNISVGIIPTSVPRAAMWPVNGFWIFDQKRVVCEIPSAEITVTQPREIEVYTRTFEALASMAVYGEHARALILAALSELT</sequence>
<evidence type="ECO:0000313" key="3">
    <source>
        <dbReference type="Proteomes" id="UP000183413"/>
    </source>
</evidence>
<accession>A0A1I5LUT1</accession>
<dbReference type="InterPro" id="IPR043917">
    <property type="entry name" value="DUF5753"/>
</dbReference>
<evidence type="ECO:0000313" key="2">
    <source>
        <dbReference type="EMBL" id="SFP01104.1"/>
    </source>
</evidence>
<dbReference type="EMBL" id="FOVH01000011">
    <property type="protein sequence ID" value="SFP01104.1"/>
    <property type="molecule type" value="Genomic_DNA"/>
</dbReference>
<keyword evidence="3" id="KW-1185">Reference proteome</keyword>
<name>A0A1I5LUT1_9ACTN</name>
<dbReference type="Proteomes" id="UP000183413">
    <property type="component" value="Unassembled WGS sequence"/>
</dbReference>
<evidence type="ECO:0000259" key="1">
    <source>
        <dbReference type="Pfam" id="PF19054"/>
    </source>
</evidence>
<dbReference type="Pfam" id="PF19054">
    <property type="entry name" value="DUF5753"/>
    <property type="match status" value="1"/>
</dbReference>
<dbReference type="STRING" id="1993.SAMN04489713_11136"/>
<organism evidence="2 3">
    <name type="scientific">Actinomadura madurae</name>
    <dbReference type="NCBI Taxonomy" id="1993"/>
    <lineage>
        <taxon>Bacteria</taxon>
        <taxon>Bacillati</taxon>
        <taxon>Actinomycetota</taxon>
        <taxon>Actinomycetes</taxon>
        <taxon>Streptosporangiales</taxon>
        <taxon>Thermomonosporaceae</taxon>
        <taxon>Actinomadura</taxon>
    </lineage>
</organism>